<evidence type="ECO:0000313" key="4">
    <source>
        <dbReference type="Proteomes" id="UP000015267"/>
    </source>
</evidence>
<gene>
    <name evidence="3" type="ORF">SAG0055_02920</name>
</gene>
<comment type="caution">
    <text evidence="3">The sequence shown here is derived from an EMBL/GenBank/DDBJ whole genome shotgun (WGS) entry which is preliminary data.</text>
</comment>
<organism evidence="3 4">
    <name type="scientific">Streptococcus agalactiae CCUG 29376</name>
    <dbReference type="NCBI Taxonomy" id="1105255"/>
    <lineage>
        <taxon>Bacteria</taxon>
        <taxon>Bacillati</taxon>
        <taxon>Bacillota</taxon>
        <taxon>Bacilli</taxon>
        <taxon>Lactobacillales</taxon>
        <taxon>Streptococcaceae</taxon>
        <taxon>Streptococcus</taxon>
    </lineage>
</organism>
<dbReference type="InterPro" id="IPR036691">
    <property type="entry name" value="Endo/exonu/phosph_ase_sf"/>
</dbReference>
<dbReference type="EMBL" id="ANDB01000022">
    <property type="protein sequence ID" value="EPW15320.1"/>
    <property type="molecule type" value="Genomic_DNA"/>
</dbReference>
<dbReference type="PANTHER" id="PTHR15822">
    <property type="entry name" value="TRAF AND TNF RECEPTOR-ASSOCIATED PROTEIN"/>
    <property type="match status" value="1"/>
</dbReference>
<keyword evidence="1" id="KW-0378">Hydrolase</keyword>
<dbReference type="InterPro" id="IPR051547">
    <property type="entry name" value="TDP2-like"/>
</dbReference>
<sequence>MKGYSMAKCLTLNTHSWMEVNALKKLFDLAEHIFREKYDIICLQEVNQSISSPLAKSSPNYHPIEGTPALHQDNFALQLVHYLNLQGLHYHWTWAYNHIGYSKYHEGVAILSLKPLKPNDILVSAVDDETDYHTRRALVAETTLNDKVVTVVSLHLSWFEKGFAEEWKRLETTLLEVETPLLLMGDFNNPTGNQGYELVLNSPLALKDSHQIANHVFGDHTIMADIDGWEGNKKALKVDHIFTSEDLSISSSQVVFEGGEAPVVSDHYGLEITLNL</sequence>
<evidence type="ECO:0000313" key="3">
    <source>
        <dbReference type="EMBL" id="EPW15320.1"/>
    </source>
</evidence>
<dbReference type="Gene3D" id="3.60.10.10">
    <property type="entry name" value="Endonuclease/exonuclease/phosphatase"/>
    <property type="match status" value="1"/>
</dbReference>
<dbReference type="SUPFAM" id="SSF56219">
    <property type="entry name" value="DNase I-like"/>
    <property type="match status" value="1"/>
</dbReference>
<feature type="domain" description="Endonuclease/exonuclease/phosphatase" evidence="2">
    <location>
        <begin position="28"/>
        <end position="267"/>
    </location>
</feature>
<accession>A0AAV3JMN6</accession>
<evidence type="ECO:0000259" key="2">
    <source>
        <dbReference type="Pfam" id="PF03372"/>
    </source>
</evidence>
<protein>
    <submittedName>
        <fullName evidence="3">RgfB protein</fullName>
    </submittedName>
</protein>
<evidence type="ECO:0000256" key="1">
    <source>
        <dbReference type="ARBA" id="ARBA00022801"/>
    </source>
</evidence>
<dbReference type="Pfam" id="PF03372">
    <property type="entry name" value="Exo_endo_phos"/>
    <property type="match status" value="1"/>
</dbReference>
<dbReference type="AlphaFoldDB" id="A0AAV3JMN6"/>
<dbReference type="Proteomes" id="UP000015267">
    <property type="component" value="Unassembled WGS sequence"/>
</dbReference>
<dbReference type="GO" id="GO:0016787">
    <property type="term" value="F:hydrolase activity"/>
    <property type="evidence" value="ECO:0007669"/>
    <property type="project" value="UniProtKB-KW"/>
</dbReference>
<dbReference type="CDD" id="cd09079">
    <property type="entry name" value="RgfB-like"/>
    <property type="match status" value="1"/>
</dbReference>
<dbReference type="PANTHER" id="PTHR15822:SF23">
    <property type="entry name" value="ENDONUCLEASE_EXONUCLEASE_PHOSPHATASE FAMILY PROTEIN"/>
    <property type="match status" value="1"/>
</dbReference>
<reference evidence="3 4" key="1">
    <citation type="submission" date="2012-10" db="EMBL/GenBank/DDBJ databases">
        <authorList>
            <person name="Zadoks R.N."/>
            <person name="Moroni P."/>
            <person name="Richards V.P."/>
            <person name="Durkin S.A.S."/>
            <person name="Kim M."/>
            <person name="Pavinski Bitar P.D."/>
            <person name="Stanhope M.J."/>
            <person name="Town C.D."/>
            <person name="Venter J.C."/>
        </authorList>
    </citation>
    <scope>NUCLEOTIDE SEQUENCE [LARGE SCALE GENOMIC DNA]</scope>
    <source>
        <strain evidence="3 4">CCUG 29376</strain>
    </source>
</reference>
<name>A0AAV3JMN6_STRAG</name>
<dbReference type="InterPro" id="IPR005135">
    <property type="entry name" value="Endo/exonuclease/phosphatase"/>
</dbReference>
<proteinExistence type="predicted"/>